<evidence type="ECO:0000313" key="2">
    <source>
        <dbReference type="EMBL" id="GHD31407.1"/>
    </source>
</evidence>
<feature type="region of interest" description="Disordered" evidence="1">
    <location>
        <begin position="40"/>
        <end position="60"/>
    </location>
</feature>
<name>A0A918XHV9_9GAMM</name>
<accession>A0A918XHV9</accession>
<reference evidence="2" key="1">
    <citation type="journal article" date="2014" name="Int. J. Syst. Evol. Microbiol.">
        <title>Complete genome sequence of Corynebacterium casei LMG S-19264T (=DSM 44701T), isolated from a smear-ripened cheese.</title>
        <authorList>
            <consortium name="US DOE Joint Genome Institute (JGI-PGF)"/>
            <person name="Walter F."/>
            <person name="Albersmeier A."/>
            <person name="Kalinowski J."/>
            <person name="Ruckert C."/>
        </authorList>
    </citation>
    <scope>NUCLEOTIDE SEQUENCE</scope>
    <source>
        <strain evidence="2">KCTC 23430</strain>
    </source>
</reference>
<comment type="caution">
    <text evidence="2">The sequence shown here is derived from an EMBL/GenBank/DDBJ whole genome shotgun (WGS) entry which is preliminary data.</text>
</comment>
<protein>
    <recommendedName>
        <fullName evidence="4">TonB C-terminal domain-containing protein</fullName>
    </recommendedName>
</protein>
<organism evidence="2 3">
    <name type="scientific">Parahalioglobus pacificus</name>
    <dbReference type="NCBI Taxonomy" id="930806"/>
    <lineage>
        <taxon>Bacteria</taxon>
        <taxon>Pseudomonadati</taxon>
        <taxon>Pseudomonadota</taxon>
        <taxon>Gammaproteobacteria</taxon>
        <taxon>Cellvibrionales</taxon>
        <taxon>Halieaceae</taxon>
        <taxon>Parahalioglobus</taxon>
    </lineage>
</organism>
<evidence type="ECO:0000313" key="3">
    <source>
        <dbReference type="Proteomes" id="UP000644693"/>
    </source>
</evidence>
<evidence type="ECO:0008006" key="4">
    <source>
        <dbReference type="Google" id="ProtNLM"/>
    </source>
</evidence>
<dbReference type="Proteomes" id="UP000644693">
    <property type="component" value="Unassembled WGS sequence"/>
</dbReference>
<sequence>MQRGVSLLFIIFLVQVTAAQAHLPALFGRDFKLYTAPTELHPLPQAPGQSDGDAGGDEAADVDAMPASEKAAPFDARLDDEEQLGGPYGQGLVEPLYNKAAYLQRQGDHEDAIRVLQQALHVSRINDGLTSKQQLPILRALMQAYRDADEMRMLDQSWEYMFRLYNLGKEAGEDAQTVSLEYLQWQREAHNSGMDGTARSRMVQAYLTNQRLLEELLAQEQVIYERLRALSLSQLYNLYLLLGMEPVESQLDGLTSGYNHGGRGSSGDWVRHRMERLELSGAVEGENLLNQLIEAASEQPYAERAALYRELGDWCQWNSRYKSADTAYRESVRLLREGGEEQLLQRWLHEPVALPDEEEIWFGAPVIDSEAGPSVLTVRFDLSQRGDVRNAEVVQASVEGRDVRMLRMLRETHFRPRWSNGIPEGVLGVERQYHLLD</sequence>
<keyword evidence="3" id="KW-1185">Reference proteome</keyword>
<gene>
    <name evidence="2" type="ORF">GCM10007053_14410</name>
</gene>
<dbReference type="AlphaFoldDB" id="A0A918XHV9"/>
<evidence type="ECO:0000256" key="1">
    <source>
        <dbReference type="SAM" id="MobiDB-lite"/>
    </source>
</evidence>
<reference evidence="2" key="2">
    <citation type="submission" date="2020-09" db="EMBL/GenBank/DDBJ databases">
        <authorList>
            <person name="Sun Q."/>
            <person name="Kim S."/>
        </authorList>
    </citation>
    <scope>NUCLEOTIDE SEQUENCE</scope>
    <source>
        <strain evidence="2">KCTC 23430</strain>
    </source>
</reference>
<dbReference type="EMBL" id="BMYM01000001">
    <property type="protein sequence ID" value="GHD31407.1"/>
    <property type="molecule type" value="Genomic_DNA"/>
</dbReference>
<proteinExistence type="predicted"/>
<dbReference type="RefSeq" id="WP_189476686.1">
    <property type="nucleotide sequence ID" value="NZ_BMYM01000001.1"/>
</dbReference>